<dbReference type="EC" id="4.2.1.1" evidence="4 10"/>
<dbReference type="STRING" id="759620.WS105_0279"/>
<reference evidence="13" key="2">
    <citation type="submission" date="2014-08" db="EMBL/GenBank/DDBJ databases">
        <title>Complete genome of Weissella ceti strain WS74 isolated from diseased rainbow trout in Brazil.</title>
        <authorList>
            <person name="Figueiredo H.C.P."/>
            <person name="Leal C.A.G."/>
            <person name="Pereira F.L."/>
            <person name="Soares S.C."/>
            <person name="Dorella F.A."/>
            <person name="Carvalho A.F."/>
            <person name="Azevedo V.A.C."/>
        </authorList>
    </citation>
    <scope>NUCLEOTIDE SEQUENCE [LARGE SCALE GENOMIC DNA]</scope>
    <source>
        <strain evidence="13">WS74</strain>
    </source>
</reference>
<dbReference type="PROSITE" id="PS51144">
    <property type="entry name" value="ALPHA_CA_2"/>
    <property type="match status" value="1"/>
</dbReference>
<dbReference type="KEGG" id="wce:WS08_0281"/>
<dbReference type="EMBL" id="CP009223">
    <property type="protein sequence ID" value="AIM62533.1"/>
    <property type="molecule type" value="Genomic_DNA"/>
</dbReference>
<comment type="function">
    <text evidence="2 10">Reversible hydration of carbon dioxide.</text>
</comment>
<dbReference type="Pfam" id="PF00194">
    <property type="entry name" value="Carb_anhydrase"/>
    <property type="match status" value="1"/>
</dbReference>
<dbReference type="InterPro" id="IPR001148">
    <property type="entry name" value="CA_dom"/>
</dbReference>
<keyword evidence="6 10" id="KW-0479">Metal-binding</keyword>
<organism evidence="12 13">
    <name type="scientific">Weissella ceti</name>
    <dbReference type="NCBI Taxonomy" id="759620"/>
    <lineage>
        <taxon>Bacteria</taxon>
        <taxon>Bacillati</taxon>
        <taxon>Bacillota</taxon>
        <taxon>Bacilli</taxon>
        <taxon>Lactobacillales</taxon>
        <taxon>Lactobacillaceae</taxon>
        <taxon>Weissella</taxon>
    </lineage>
</organism>
<dbReference type="PATRIC" id="fig|759620.7.peg.265"/>
<evidence type="ECO:0000256" key="2">
    <source>
        <dbReference type="ARBA" id="ARBA00002904"/>
    </source>
</evidence>
<dbReference type="PROSITE" id="PS00162">
    <property type="entry name" value="ALPHA_CA_1"/>
    <property type="match status" value="1"/>
</dbReference>
<evidence type="ECO:0000256" key="3">
    <source>
        <dbReference type="ARBA" id="ARBA00010718"/>
    </source>
</evidence>
<sequence length="213" mass="24680">MMPYLNYTHQEEWSFVAGDMQSPINIEPEKTHPITYDAPLKLQYWQTVPYVHDTGRGIEFGLTGPQVWLNHRPFSPQQGHLHFPSEHTLRGRQFDGELHFVHQAPDGRLAVVAVLLQITSQLESPLTDILAHMPTDTPFRTNIMALLPKTRNYYEYLGSLTTPPLTENVEWYILDEPLAISAAQLDRFKHFYVGNNRAIQPLHTRVVQYYEDK</sequence>
<protein>
    <recommendedName>
        <fullName evidence="5 10">Carbonic anhydrase</fullName>
        <ecNumber evidence="4 10">4.2.1.1</ecNumber>
    </recommendedName>
</protein>
<keyword evidence="13" id="KW-1185">Reference proteome</keyword>
<dbReference type="Proteomes" id="UP000029079">
    <property type="component" value="Chromosome"/>
</dbReference>
<reference evidence="12 13" key="1">
    <citation type="journal article" date="2014" name="Genome Announc.">
        <title>Complete Genome Sequences of Fish Pathogenic Weissella ceti Strains WS74 and WS105.</title>
        <authorList>
            <person name="Figueiredo H.C."/>
            <person name="Leal C.A."/>
            <person name="Dorella F.A."/>
            <person name="Carvalho A.F."/>
            <person name="Soares S.C."/>
            <person name="Pereira F.L."/>
            <person name="Azevedo V.A."/>
        </authorList>
    </citation>
    <scope>NUCLEOTIDE SEQUENCE [LARGE SCALE GENOMIC DNA]</scope>
    <source>
        <strain evidence="12 13">WS74</strain>
    </source>
</reference>
<dbReference type="GO" id="GO:0004089">
    <property type="term" value="F:carbonate dehydratase activity"/>
    <property type="evidence" value="ECO:0007669"/>
    <property type="project" value="UniProtKB-UniRule"/>
</dbReference>
<dbReference type="Gene3D" id="3.10.200.10">
    <property type="entry name" value="Alpha carbonic anhydrase"/>
    <property type="match status" value="1"/>
</dbReference>
<dbReference type="SUPFAM" id="SSF51069">
    <property type="entry name" value="Carbonic anhydrase"/>
    <property type="match status" value="1"/>
</dbReference>
<evidence type="ECO:0000256" key="10">
    <source>
        <dbReference type="RuleBase" id="RU367011"/>
    </source>
</evidence>
<evidence type="ECO:0000313" key="13">
    <source>
        <dbReference type="Proteomes" id="UP000029079"/>
    </source>
</evidence>
<dbReference type="PANTHER" id="PTHR18952:SF265">
    <property type="entry name" value="CARBONIC ANHYDRASE"/>
    <property type="match status" value="1"/>
</dbReference>
<name>A0A075TYB7_9LACO</name>
<evidence type="ECO:0000256" key="6">
    <source>
        <dbReference type="ARBA" id="ARBA00022723"/>
    </source>
</evidence>
<dbReference type="KEGG" id="wci:WS105_0279"/>
<dbReference type="SMART" id="SM01057">
    <property type="entry name" value="Carb_anhydrase"/>
    <property type="match status" value="1"/>
</dbReference>
<evidence type="ECO:0000256" key="7">
    <source>
        <dbReference type="ARBA" id="ARBA00022833"/>
    </source>
</evidence>
<proteinExistence type="inferred from homology"/>
<dbReference type="InterPro" id="IPR018338">
    <property type="entry name" value="Carbonic_anhydrase_a-class_CS"/>
</dbReference>
<dbReference type="AlphaFoldDB" id="A0A075TYB7"/>
<comment type="cofactor">
    <cofactor evidence="1 10">
        <name>Zn(2+)</name>
        <dbReference type="ChEBI" id="CHEBI:29105"/>
    </cofactor>
</comment>
<evidence type="ECO:0000256" key="4">
    <source>
        <dbReference type="ARBA" id="ARBA00012925"/>
    </source>
</evidence>
<evidence type="ECO:0000256" key="9">
    <source>
        <dbReference type="ARBA" id="ARBA00048348"/>
    </source>
</evidence>
<dbReference type="PANTHER" id="PTHR18952">
    <property type="entry name" value="CARBONIC ANHYDRASE"/>
    <property type="match status" value="1"/>
</dbReference>
<evidence type="ECO:0000259" key="11">
    <source>
        <dbReference type="PROSITE" id="PS51144"/>
    </source>
</evidence>
<keyword evidence="7 10" id="KW-0862">Zinc</keyword>
<evidence type="ECO:0000313" key="12">
    <source>
        <dbReference type="EMBL" id="AIM62533.1"/>
    </source>
</evidence>
<keyword evidence="8 10" id="KW-0456">Lyase</keyword>
<comment type="catalytic activity">
    <reaction evidence="9 10">
        <text>hydrogencarbonate + H(+) = CO2 + H2O</text>
        <dbReference type="Rhea" id="RHEA:10748"/>
        <dbReference type="ChEBI" id="CHEBI:15377"/>
        <dbReference type="ChEBI" id="CHEBI:15378"/>
        <dbReference type="ChEBI" id="CHEBI:16526"/>
        <dbReference type="ChEBI" id="CHEBI:17544"/>
        <dbReference type="EC" id="4.2.1.1"/>
    </reaction>
</comment>
<dbReference type="CDD" id="cd03124">
    <property type="entry name" value="alpha_CA_prokaryotic_like"/>
    <property type="match status" value="1"/>
</dbReference>
<dbReference type="RefSeq" id="WP_241761915.1">
    <property type="nucleotide sequence ID" value="NZ_CP009223.1"/>
</dbReference>
<dbReference type="InterPro" id="IPR041891">
    <property type="entry name" value="Alpha_CA_prokaryot-like"/>
</dbReference>
<accession>A0A075TYB7</accession>
<dbReference type="GO" id="GO:0008270">
    <property type="term" value="F:zinc ion binding"/>
    <property type="evidence" value="ECO:0007669"/>
    <property type="project" value="UniProtKB-UniRule"/>
</dbReference>
<evidence type="ECO:0000256" key="5">
    <source>
        <dbReference type="ARBA" id="ARBA00014628"/>
    </source>
</evidence>
<dbReference type="KEGG" id="wct:WS74_0281"/>
<dbReference type="InterPro" id="IPR023561">
    <property type="entry name" value="Carbonic_anhydrase_a-class"/>
</dbReference>
<comment type="similarity">
    <text evidence="3 10">Belongs to the alpha-carbonic anhydrase family.</text>
</comment>
<evidence type="ECO:0000256" key="8">
    <source>
        <dbReference type="ARBA" id="ARBA00023239"/>
    </source>
</evidence>
<gene>
    <name evidence="12" type="ORF">WS74_0281</name>
</gene>
<feature type="domain" description="Alpha-carbonic anhydrase" evidence="11">
    <location>
        <begin position="3"/>
        <end position="211"/>
    </location>
</feature>
<dbReference type="InterPro" id="IPR036398">
    <property type="entry name" value="CA_dom_sf"/>
</dbReference>
<evidence type="ECO:0000256" key="1">
    <source>
        <dbReference type="ARBA" id="ARBA00001947"/>
    </source>
</evidence>